<dbReference type="EMBL" id="GBXM01062534">
    <property type="protein sequence ID" value="JAH46043.1"/>
    <property type="molecule type" value="Transcribed_RNA"/>
</dbReference>
<proteinExistence type="predicted"/>
<reference evidence="1" key="1">
    <citation type="submission" date="2014-11" db="EMBL/GenBank/DDBJ databases">
        <authorList>
            <person name="Amaro Gonzalez C."/>
        </authorList>
    </citation>
    <scope>NUCLEOTIDE SEQUENCE</scope>
</reference>
<organism evidence="1">
    <name type="scientific">Anguilla anguilla</name>
    <name type="common">European freshwater eel</name>
    <name type="synonym">Muraena anguilla</name>
    <dbReference type="NCBI Taxonomy" id="7936"/>
    <lineage>
        <taxon>Eukaryota</taxon>
        <taxon>Metazoa</taxon>
        <taxon>Chordata</taxon>
        <taxon>Craniata</taxon>
        <taxon>Vertebrata</taxon>
        <taxon>Euteleostomi</taxon>
        <taxon>Actinopterygii</taxon>
        <taxon>Neopterygii</taxon>
        <taxon>Teleostei</taxon>
        <taxon>Anguilliformes</taxon>
        <taxon>Anguillidae</taxon>
        <taxon>Anguilla</taxon>
    </lineage>
</organism>
<sequence>MISSKHSEIPSVNL</sequence>
<protein>
    <submittedName>
        <fullName evidence="1">Uncharacterized protein</fullName>
    </submittedName>
</protein>
<accession>A0A0E9SZV3</accession>
<name>A0A0E9SZV3_ANGAN</name>
<reference evidence="1" key="2">
    <citation type="journal article" date="2015" name="Fish Shellfish Immunol.">
        <title>Early steps in the European eel (Anguilla anguilla)-Vibrio vulnificus interaction in the gills: Role of the RtxA13 toxin.</title>
        <authorList>
            <person name="Callol A."/>
            <person name="Pajuelo D."/>
            <person name="Ebbesson L."/>
            <person name="Teles M."/>
            <person name="MacKenzie S."/>
            <person name="Amaro C."/>
        </authorList>
    </citation>
    <scope>NUCLEOTIDE SEQUENCE</scope>
</reference>
<evidence type="ECO:0000313" key="1">
    <source>
        <dbReference type="EMBL" id="JAH46043.1"/>
    </source>
</evidence>